<dbReference type="Gene3D" id="3.30.1360.130">
    <property type="entry name" value="Dipeptide transport protein"/>
    <property type="match status" value="1"/>
</dbReference>
<keyword evidence="2" id="KW-0862">Zinc</keyword>
<feature type="binding site" evidence="2">
    <location>
        <position position="8"/>
    </location>
    <ligand>
        <name>Zn(2+)</name>
        <dbReference type="ChEBI" id="CHEBI:29105"/>
        <label>2</label>
    </ligand>
</feature>
<dbReference type="SUPFAM" id="SSF63992">
    <property type="entry name" value="Dipeptide transport protein"/>
    <property type="match status" value="1"/>
</dbReference>
<dbReference type="OrthoDB" id="9785420at2"/>
<accession>A0A542E3S2</accession>
<dbReference type="Gene3D" id="3.40.50.10780">
    <property type="entry name" value="Dipeptide transport protein"/>
    <property type="match status" value="1"/>
</dbReference>
<keyword evidence="2" id="KW-0479">Metal-binding</keyword>
<dbReference type="InterPro" id="IPR007035">
    <property type="entry name" value="Peptidase_M55"/>
</dbReference>
<feature type="binding site" evidence="2">
    <location>
        <position position="105"/>
    </location>
    <ligand>
        <name>Zn(2+)</name>
        <dbReference type="ChEBI" id="CHEBI:29105"/>
        <label>2</label>
    </ligand>
</feature>
<dbReference type="AlphaFoldDB" id="A0A542E3S2"/>
<sequence length="278" mass="29652">MKIWISLDMEGVAGIVDWDQCRPDGGPRYAVGCELMLAEVNAAIEGAVAGGATEVLLNDSHGTMANLDPSRLAGGASYLAGRHKPLYMMQGLDETFDAAFFVGYHGSISGRPSTLSHTYNPEVFAAARLDGQEVGESGINALVAEHFRVPIAFVSGDTVTWEETSPYAPGAKHVVTKESVTRFAAWNLHPHESRRLIREQAEAAVRAVAAGEVGTPGVARPATLELDVQTADMAEVATWARGVERTGPRTVSISGEDLLAVFRSFVAVNYITRQAGGR</sequence>
<feature type="binding site" evidence="2">
    <location>
        <position position="8"/>
    </location>
    <ligand>
        <name>Zn(2+)</name>
        <dbReference type="ChEBI" id="CHEBI:29105"/>
        <label>1</label>
    </ligand>
</feature>
<dbReference type="InterPro" id="IPR027476">
    <property type="entry name" value="DppA_N"/>
</dbReference>
<name>A0A542E3S2_9MICO</name>
<dbReference type="GO" id="GO:0046872">
    <property type="term" value="F:metal ion binding"/>
    <property type="evidence" value="ECO:0007669"/>
    <property type="project" value="UniProtKB-KW"/>
</dbReference>
<evidence type="ECO:0000313" key="4">
    <source>
        <dbReference type="Proteomes" id="UP000317893"/>
    </source>
</evidence>
<gene>
    <name evidence="3" type="ORF">FB458_3098</name>
</gene>
<protein>
    <submittedName>
        <fullName evidence="3">D-amino peptidase</fullName>
    </submittedName>
</protein>
<feature type="binding site" evidence="2">
    <location>
        <position position="61"/>
    </location>
    <ligand>
        <name>Zn(2+)</name>
        <dbReference type="ChEBI" id="CHEBI:29105"/>
        <label>2</label>
    </ligand>
</feature>
<dbReference type="Pfam" id="PF04951">
    <property type="entry name" value="Peptidase_M55"/>
    <property type="match status" value="1"/>
</dbReference>
<dbReference type="EMBL" id="VFMN01000001">
    <property type="protein sequence ID" value="TQJ09981.1"/>
    <property type="molecule type" value="Genomic_DNA"/>
</dbReference>
<dbReference type="Proteomes" id="UP000317893">
    <property type="component" value="Unassembled WGS sequence"/>
</dbReference>
<dbReference type="RefSeq" id="WP_141849261.1">
    <property type="nucleotide sequence ID" value="NZ_BAAAPR010000027.1"/>
</dbReference>
<feature type="binding site" evidence="2">
    <location>
        <position position="10"/>
    </location>
    <ligand>
        <name>Zn(2+)</name>
        <dbReference type="ChEBI" id="CHEBI:29105"/>
        <label>1</label>
    </ligand>
</feature>
<keyword evidence="4" id="KW-1185">Reference proteome</keyword>
<dbReference type="InterPro" id="IPR036177">
    <property type="entry name" value="Peptidase_M55_sf"/>
</dbReference>
<evidence type="ECO:0000313" key="3">
    <source>
        <dbReference type="EMBL" id="TQJ09981.1"/>
    </source>
</evidence>
<evidence type="ECO:0000256" key="2">
    <source>
        <dbReference type="PIRSR" id="PIRSR015853-2"/>
    </source>
</evidence>
<dbReference type="PIRSF" id="PIRSF015853">
    <property type="entry name" value="Pep_DppA"/>
    <property type="match status" value="1"/>
</dbReference>
<feature type="binding site" evidence="2">
    <location>
        <position position="136"/>
    </location>
    <ligand>
        <name>Zn(2+)</name>
        <dbReference type="ChEBI" id="CHEBI:29105"/>
        <label>2</label>
    </ligand>
</feature>
<reference evidence="3 4" key="1">
    <citation type="submission" date="2019-06" db="EMBL/GenBank/DDBJ databases">
        <title>Sequencing the genomes of 1000 actinobacteria strains.</title>
        <authorList>
            <person name="Klenk H.-P."/>
        </authorList>
    </citation>
    <scope>NUCLEOTIDE SEQUENCE [LARGE SCALE GENOMIC DNA]</scope>
    <source>
        <strain evidence="3 4">DSM 18607</strain>
    </source>
</reference>
<feature type="active site" description="Nucleophile" evidence="1">
    <location>
        <position position="117"/>
    </location>
</feature>
<dbReference type="CDD" id="cd08663">
    <property type="entry name" value="DAP_dppA_1"/>
    <property type="match status" value="1"/>
</dbReference>
<evidence type="ECO:0000256" key="1">
    <source>
        <dbReference type="PIRSR" id="PIRSR015853-1"/>
    </source>
</evidence>
<proteinExistence type="predicted"/>
<organism evidence="3 4">
    <name type="scientific">Lapillicoccus jejuensis</name>
    <dbReference type="NCBI Taxonomy" id="402171"/>
    <lineage>
        <taxon>Bacteria</taxon>
        <taxon>Bacillati</taxon>
        <taxon>Actinomycetota</taxon>
        <taxon>Actinomycetes</taxon>
        <taxon>Micrococcales</taxon>
        <taxon>Intrasporangiaceae</taxon>
        <taxon>Lapillicoccus</taxon>
    </lineage>
</organism>
<comment type="caution">
    <text evidence="3">The sequence shown here is derived from an EMBL/GenBank/DDBJ whole genome shotgun (WGS) entry which is preliminary data.</text>
</comment>